<feature type="domain" description="Peripheral subunit-binding (PSBD)" evidence="12">
    <location>
        <begin position="329"/>
        <end position="366"/>
    </location>
</feature>
<dbReference type="OrthoDB" id="9805770at2"/>
<evidence type="ECO:0000259" key="12">
    <source>
        <dbReference type="PROSITE" id="PS51826"/>
    </source>
</evidence>
<dbReference type="GO" id="GO:0045254">
    <property type="term" value="C:pyruvate dehydrogenase complex"/>
    <property type="evidence" value="ECO:0007669"/>
    <property type="project" value="UniProtKB-UniRule"/>
</dbReference>
<keyword evidence="4" id="KW-0677">Repeat</keyword>
<dbReference type="EC" id="2.3.1.12" evidence="9"/>
<feature type="domain" description="Lipoyl-binding" evidence="11">
    <location>
        <begin position="107"/>
        <end position="181"/>
    </location>
</feature>
<dbReference type="SUPFAM" id="SSF52777">
    <property type="entry name" value="CoA-dependent acyltransferases"/>
    <property type="match status" value="1"/>
</dbReference>
<keyword evidence="3 9" id="KW-0808">Transferase</keyword>
<name>A0A345JPV3_9GAMM</name>
<dbReference type="Pfam" id="PF00198">
    <property type="entry name" value="2-oxoacid_dh"/>
    <property type="match status" value="1"/>
</dbReference>
<dbReference type="EMBL" id="CP022375">
    <property type="protein sequence ID" value="AXH29349.1"/>
    <property type="molecule type" value="Genomic_DNA"/>
</dbReference>
<feature type="region of interest" description="Disordered" evidence="10">
    <location>
        <begin position="80"/>
        <end position="100"/>
    </location>
</feature>
<feature type="compositionally biased region" description="Low complexity" evidence="10">
    <location>
        <begin position="305"/>
        <end position="317"/>
    </location>
</feature>
<comment type="cofactor">
    <cofactor evidence="9">
        <name>(R)-lipoate</name>
        <dbReference type="ChEBI" id="CHEBI:83088"/>
    </cofactor>
    <text evidence="9">Binds 3 lipoyl cofactors covalently.</text>
</comment>
<gene>
    <name evidence="13" type="primary">aceF</name>
    <name evidence="13" type="ORF">CGC43_01470</name>
</gene>
<proteinExistence type="inferred from homology"/>
<dbReference type="InterPro" id="IPR000089">
    <property type="entry name" value="Biotin_lipoyl"/>
</dbReference>
<dbReference type="PANTHER" id="PTHR43178:SF2">
    <property type="entry name" value="DIHYDROLIPOYLLYSINE-RESIDUE ACETYLTRANSFERASE COMPONENT OF PYRUVATE DEHYDROGENASE COMPLEX"/>
    <property type="match status" value="1"/>
</dbReference>
<dbReference type="InterPro" id="IPR004167">
    <property type="entry name" value="PSBD"/>
</dbReference>
<dbReference type="CDD" id="cd06849">
    <property type="entry name" value="lipoyl_domain"/>
    <property type="match status" value="3"/>
</dbReference>
<accession>A0A345JPV3</accession>
<feature type="compositionally biased region" description="Polar residues" evidence="10">
    <location>
        <begin position="318"/>
        <end position="329"/>
    </location>
</feature>
<dbReference type="PROSITE" id="PS50968">
    <property type="entry name" value="BIOTINYL_LIPOYL"/>
    <property type="match status" value="3"/>
</dbReference>
<dbReference type="PROSITE" id="PS00189">
    <property type="entry name" value="LIPOYL"/>
    <property type="match status" value="3"/>
</dbReference>
<dbReference type="InterPro" id="IPR003016">
    <property type="entry name" value="2-oxoA_DH_lipoyl-BS"/>
</dbReference>
<dbReference type="RefSeq" id="WP_071628636.1">
    <property type="nucleotide sequence ID" value="NZ_CP022375.1"/>
</dbReference>
<dbReference type="PANTHER" id="PTHR43178">
    <property type="entry name" value="DIHYDROLIPOAMIDE ACETYLTRANSFERASE COMPONENT OF PYRUVATE DEHYDROGENASE COMPLEX"/>
    <property type="match status" value="1"/>
</dbReference>
<dbReference type="InterPro" id="IPR006256">
    <property type="entry name" value="AcTrfase_Pyrv_DH_cplx"/>
</dbReference>
<feature type="domain" description="Lipoyl-binding" evidence="11">
    <location>
        <begin position="3"/>
        <end position="77"/>
    </location>
</feature>
<dbReference type="SUPFAM" id="SSF51230">
    <property type="entry name" value="Single hybrid motif"/>
    <property type="match status" value="3"/>
</dbReference>
<dbReference type="Gene3D" id="2.40.50.100">
    <property type="match status" value="3"/>
</dbReference>
<dbReference type="Gene3D" id="4.10.320.10">
    <property type="entry name" value="E3-binding domain"/>
    <property type="match status" value="1"/>
</dbReference>
<dbReference type="InterPro" id="IPR023213">
    <property type="entry name" value="CAT-like_dom_sf"/>
</dbReference>
<dbReference type="Gene3D" id="3.30.559.10">
    <property type="entry name" value="Chloramphenicol acetyltransferase-like domain"/>
    <property type="match status" value="1"/>
</dbReference>
<dbReference type="SUPFAM" id="SSF47005">
    <property type="entry name" value="Peripheral subunit-binding domain of 2-oxo acid dehydrogenase complex"/>
    <property type="match status" value="1"/>
</dbReference>
<evidence type="ECO:0000259" key="11">
    <source>
        <dbReference type="PROSITE" id="PS50968"/>
    </source>
</evidence>
<evidence type="ECO:0000313" key="14">
    <source>
        <dbReference type="Proteomes" id="UP000253862"/>
    </source>
</evidence>
<feature type="region of interest" description="Disordered" evidence="10">
    <location>
        <begin position="283"/>
        <end position="330"/>
    </location>
</feature>
<dbReference type="AlphaFoldDB" id="A0A345JPV3"/>
<dbReference type="GO" id="GO:0005737">
    <property type="term" value="C:cytoplasm"/>
    <property type="evidence" value="ECO:0007669"/>
    <property type="project" value="TreeGrafter"/>
</dbReference>
<comment type="function">
    <text evidence="7">The pyruvate dehydrogenase complex catalyzes the overall conversion of pyruvate to acetyl-CoA and CO(2). It contains multiple copies of three enzymatic components: pyruvate dehydrogenase (E1), dihydrolipoamide acetyltransferase (E2) and lipoamide dehydrogenase (E3).</text>
</comment>
<dbReference type="InterPro" id="IPR011053">
    <property type="entry name" value="Single_hybrid_motif"/>
</dbReference>
<dbReference type="GO" id="GO:0004742">
    <property type="term" value="F:dihydrolipoyllysine-residue acetyltransferase activity"/>
    <property type="evidence" value="ECO:0007669"/>
    <property type="project" value="UniProtKB-UniRule"/>
</dbReference>
<dbReference type="NCBIfam" id="TIGR01348">
    <property type="entry name" value="PDHac_trf_long"/>
    <property type="match status" value="1"/>
</dbReference>
<keyword evidence="6 9" id="KW-0012">Acyltransferase</keyword>
<dbReference type="Pfam" id="PF02817">
    <property type="entry name" value="E3_binding"/>
    <property type="match status" value="1"/>
</dbReference>
<dbReference type="InterPro" id="IPR050743">
    <property type="entry name" value="2-oxoacid_DH_E2_comp"/>
</dbReference>
<comment type="catalytic activity">
    <reaction evidence="8 9">
        <text>N(6)-[(R)-dihydrolipoyl]-L-lysyl-[protein] + acetyl-CoA = N(6)-[(R)-S(8)-acetyldihydrolipoyl]-L-lysyl-[protein] + CoA</text>
        <dbReference type="Rhea" id="RHEA:17017"/>
        <dbReference type="Rhea" id="RHEA-COMP:10475"/>
        <dbReference type="Rhea" id="RHEA-COMP:10478"/>
        <dbReference type="ChEBI" id="CHEBI:57287"/>
        <dbReference type="ChEBI" id="CHEBI:57288"/>
        <dbReference type="ChEBI" id="CHEBI:83100"/>
        <dbReference type="ChEBI" id="CHEBI:83111"/>
        <dbReference type="EC" id="2.3.1.12"/>
    </reaction>
</comment>
<dbReference type="Pfam" id="PF00364">
    <property type="entry name" value="Biotin_lipoyl"/>
    <property type="match status" value="3"/>
</dbReference>
<evidence type="ECO:0000256" key="5">
    <source>
        <dbReference type="ARBA" id="ARBA00022823"/>
    </source>
</evidence>
<feature type="compositionally biased region" description="Low complexity" evidence="10">
    <location>
        <begin position="283"/>
        <end position="296"/>
    </location>
</feature>
<keyword evidence="14" id="KW-1185">Reference proteome</keyword>
<reference evidence="13 14" key="1">
    <citation type="submission" date="2017-07" db="EMBL/GenBank/DDBJ databases">
        <title>Complete genome sequences and comparative analysis of the novel pathogen Francisella opportunistica.</title>
        <authorList>
            <person name="Dietrich E.A."/>
            <person name="Kingry L.C."/>
            <person name="Petersen J.M."/>
        </authorList>
    </citation>
    <scope>NUCLEOTIDE SEQUENCE [LARGE SCALE GENOMIC DNA]</scope>
    <source>
        <strain evidence="13 14">14-2155</strain>
    </source>
</reference>
<sequence>MSIEIVKVPDIGDYDNVDVIEVNVAEGDVIAEEDSLITLETDKASMEVPSPVAGKITKLTVKVGDKVSQGTAIMEVEVEGSSDQAAATQSQPQSTSQAPAAAAASQIIDVEVPDIGDYDSVDVIEVSVKVGDEVAEEDSLITLETDKASMEVPSPVAGKVVEVVTKVGDKVSQGSLILKVETGASASASAIEQTQQPVTAQTTEEVVNVEVPDIGDYDNVDVIEVSVNVGDKVEEEDSLVTLETDKASMEVPSPVAGEVVEIVTKVGDKVSQGSLILKVKTQGSAPTQASSQPAAAKQETPKQQAATPAAPAPASSSVNESAVDNSNAHASPAVRKLARILNVDLSKVKATGRKGRITKEDCYNYIKNAVSQVQSGKVAASGNGLDLLDDPVVDFAKFGEIETQPLSRINKISAKNLHRNWVKIPHVTFYDDADVTDLEEFRSSKKAFAEKKGIKITPLSFLVKAAAVALQEFPRFNSSLSNDGENLIVKKYYNIGFAADTPAGLMVPVIKDADKKGIIEISKDIMELAGKARDGKLGAKDMAGATFTISSIGVLGTTAFTPIINMPEVAIMGVSKTAVKPVWNGKEFIPRTMLPLSLSTDHRVIDGALAAKFLTRYCQILSDLREIIM</sequence>
<feature type="compositionally biased region" description="Low complexity" evidence="10">
    <location>
        <begin position="81"/>
        <end position="100"/>
    </location>
</feature>
<keyword evidence="5 9" id="KW-0450">Lipoyl</keyword>
<evidence type="ECO:0000256" key="1">
    <source>
        <dbReference type="ARBA" id="ARBA00007317"/>
    </source>
</evidence>
<evidence type="ECO:0000256" key="2">
    <source>
        <dbReference type="ARBA" id="ARBA00011484"/>
    </source>
</evidence>
<keyword evidence="13" id="KW-0670">Pyruvate</keyword>
<dbReference type="KEGG" id="foo:CGC45_01450"/>
<dbReference type="Proteomes" id="UP000253862">
    <property type="component" value="Chromosome"/>
</dbReference>
<evidence type="ECO:0000256" key="3">
    <source>
        <dbReference type="ARBA" id="ARBA00022679"/>
    </source>
</evidence>
<evidence type="ECO:0000313" key="13">
    <source>
        <dbReference type="EMBL" id="AXH29349.1"/>
    </source>
</evidence>
<feature type="domain" description="Lipoyl-binding" evidence="11">
    <location>
        <begin position="206"/>
        <end position="280"/>
    </location>
</feature>
<evidence type="ECO:0000256" key="10">
    <source>
        <dbReference type="SAM" id="MobiDB-lite"/>
    </source>
</evidence>
<comment type="similarity">
    <text evidence="1 9">Belongs to the 2-oxoacid dehydrogenase family.</text>
</comment>
<dbReference type="NCBIfam" id="NF008814">
    <property type="entry name" value="PRK11854.1"/>
    <property type="match status" value="1"/>
</dbReference>
<evidence type="ECO:0000256" key="7">
    <source>
        <dbReference type="ARBA" id="ARBA00025211"/>
    </source>
</evidence>
<dbReference type="InterPro" id="IPR036625">
    <property type="entry name" value="E3-bd_dom_sf"/>
</dbReference>
<dbReference type="FunFam" id="2.40.50.100:FF:000009">
    <property type="entry name" value="Acetyltransferase component of pyruvate dehydrogenase complex"/>
    <property type="match status" value="3"/>
</dbReference>
<evidence type="ECO:0000256" key="6">
    <source>
        <dbReference type="ARBA" id="ARBA00023315"/>
    </source>
</evidence>
<evidence type="ECO:0000256" key="4">
    <source>
        <dbReference type="ARBA" id="ARBA00022737"/>
    </source>
</evidence>
<protein>
    <recommendedName>
        <fullName evidence="9">Acetyltransferase component of pyruvate dehydrogenase complex</fullName>
        <ecNumber evidence="9">2.3.1.12</ecNumber>
    </recommendedName>
</protein>
<dbReference type="InterPro" id="IPR001078">
    <property type="entry name" value="2-oxoacid_DH_actylTfrase"/>
</dbReference>
<dbReference type="PROSITE" id="PS51826">
    <property type="entry name" value="PSBD"/>
    <property type="match status" value="1"/>
</dbReference>
<dbReference type="GO" id="GO:0006086">
    <property type="term" value="P:pyruvate decarboxylation to acetyl-CoA"/>
    <property type="evidence" value="ECO:0007669"/>
    <property type="project" value="UniProtKB-UniRule"/>
</dbReference>
<dbReference type="FunFam" id="3.30.559.10:FF:000004">
    <property type="entry name" value="Acetyltransferase component of pyruvate dehydrogenase complex"/>
    <property type="match status" value="1"/>
</dbReference>
<evidence type="ECO:0000256" key="8">
    <source>
        <dbReference type="ARBA" id="ARBA00048370"/>
    </source>
</evidence>
<comment type="subunit">
    <text evidence="2 9">Forms a 24-polypeptide structural core with octahedral symmetry.</text>
</comment>
<organism evidence="13 14">
    <name type="scientific">Francisella opportunistica</name>
    <dbReference type="NCBI Taxonomy" id="2016517"/>
    <lineage>
        <taxon>Bacteria</taxon>
        <taxon>Pseudomonadati</taxon>
        <taxon>Pseudomonadota</taxon>
        <taxon>Gammaproteobacteria</taxon>
        <taxon>Thiotrichales</taxon>
        <taxon>Francisellaceae</taxon>
        <taxon>Francisella</taxon>
    </lineage>
</organism>
<evidence type="ECO:0000256" key="9">
    <source>
        <dbReference type="RuleBase" id="RU361137"/>
    </source>
</evidence>
<dbReference type="GO" id="GO:0031405">
    <property type="term" value="F:lipoic acid binding"/>
    <property type="evidence" value="ECO:0007669"/>
    <property type="project" value="TreeGrafter"/>
</dbReference>